<dbReference type="SUPFAM" id="SSF52540">
    <property type="entry name" value="P-loop containing nucleoside triphosphate hydrolases"/>
    <property type="match status" value="3"/>
</dbReference>
<keyword evidence="7 10" id="KW-1133">Transmembrane helix</keyword>
<evidence type="ECO:0000256" key="1">
    <source>
        <dbReference type="ARBA" id="ARBA00004651"/>
    </source>
</evidence>
<feature type="binding site" evidence="9">
    <location>
        <begin position="478"/>
        <end position="485"/>
    </location>
    <ligand>
        <name>ATP</name>
        <dbReference type="ChEBI" id="CHEBI:30616"/>
    </ligand>
</feature>
<dbReference type="Pfam" id="PF01580">
    <property type="entry name" value="FtsK_SpoIIIE"/>
    <property type="match status" value="2"/>
</dbReference>
<dbReference type="CDD" id="cd01127">
    <property type="entry name" value="TrwB_TraG_TraD_VirD4"/>
    <property type="match status" value="1"/>
</dbReference>
<dbReference type="InterPro" id="IPR023837">
    <property type="entry name" value="EccCb-like_Actinobacteria"/>
</dbReference>
<dbReference type="Gene3D" id="3.40.50.300">
    <property type="entry name" value="P-loop containing nucleotide triphosphate hydrolases"/>
    <property type="match status" value="3"/>
</dbReference>
<dbReference type="Proteomes" id="UP000612585">
    <property type="component" value="Unassembled WGS sequence"/>
</dbReference>
<accession>A0A8J3ZMU6</accession>
<evidence type="ECO:0000256" key="7">
    <source>
        <dbReference type="ARBA" id="ARBA00022989"/>
    </source>
</evidence>
<evidence type="ECO:0000256" key="4">
    <source>
        <dbReference type="ARBA" id="ARBA00022737"/>
    </source>
</evidence>
<comment type="caution">
    <text evidence="12">The sequence shown here is derived from an EMBL/GenBank/DDBJ whole genome shotgun (WGS) entry which is preliminary data.</text>
</comment>
<organism evidence="12 13">
    <name type="scientific">Virgisporangium aurantiacum</name>
    <dbReference type="NCBI Taxonomy" id="175570"/>
    <lineage>
        <taxon>Bacteria</taxon>
        <taxon>Bacillati</taxon>
        <taxon>Actinomycetota</taxon>
        <taxon>Actinomycetes</taxon>
        <taxon>Micromonosporales</taxon>
        <taxon>Micromonosporaceae</taxon>
        <taxon>Virgisporangium</taxon>
    </lineage>
</organism>
<dbReference type="EMBL" id="BOPG01000119">
    <property type="protein sequence ID" value="GIJ64508.1"/>
    <property type="molecule type" value="Genomic_DNA"/>
</dbReference>
<dbReference type="GO" id="GO:0005886">
    <property type="term" value="C:plasma membrane"/>
    <property type="evidence" value="ECO:0007669"/>
    <property type="project" value="UniProtKB-SubCell"/>
</dbReference>
<feature type="domain" description="FtsK" evidence="11">
    <location>
        <begin position="1103"/>
        <end position="1287"/>
    </location>
</feature>
<evidence type="ECO:0000313" key="12">
    <source>
        <dbReference type="EMBL" id="GIJ64508.1"/>
    </source>
</evidence>
<evidence type="ECO:0000256" key="8">
    <source>
        <dbReference type="ARBA" id="ARBA00023136"/>
    </source>
</evidence>
<proteinExistence type="predicted"/>
<feature type="domain" description="FtsK" evidence="11">
    <location>
        <begin position="813"/>
        <end position="1005"/>
    </location>
</feature>
<keyword evidence="5 9" id="KW-0547">Nucleotide-binding</keyword>
<evidence type="ECO:0000256" key="3">
    <source>
        <dbReference type="ARBA" id="ARBA00022692"/>
    </source>
</evidence>
<gene>
    <name evidence="12" type="primary">ftsK_7</name>
    <name evidence="12" type="ORF">Vau01_120240</name>
</gene>
<dbReference type="InterPro" id="IPR027417">
    <property type="entry name" value="P-loop_NTPase"/>
</dbReference>
<protein>
    <submittedName>
        <fullName evidence="12">Type VII secretion protein EccC</fullName>
    </submittedName>
</protein>
<evidence type="ECO:0000256" key="6">
    <source>
        <dbReference type="ARBA" id="ARBA00022840"/>
    </source>
</evidence>
<feature type="domain" description="FtsK" evidence="11">
    <location>
        <begin position="455"/>
        <end position="655"/>
    </location>
</feature>
<dbReference type="SMART" id="SM00382">
    <property type="entry name" value="AAA"/>
    <property type="match status" value="3"/>
</dbReference>
<evidence type="ECO:0000256" key="10">
    <source>
        <dbReference type="SAM" id="Phobius"/>
    </source>
</evidence>
<comment type="subcellular location">
    <subcellularLocation>
        <location evidence="1">Cell membrane</location>
        <topology evidence="1">Multi-pass membrane protein</topology>
    </subcellularLocation>
</comment>
<sequence>MGIVLVKRPARQPGPVLPDGVQELEPPPTLSTAQGIAWSQVLTAVPMLAGSAAMALMFSSGRGGTLAYVTGGLFGVSMLGMVAATFFTQSGRQSKREALQLRREYLRRLSQVRRTVRRTIDQQRRAMFYRHPDPDALWGVVAQTRLWERRPADSDFVVARMGLGPLRLATPLRPASTAPIEDLEPLSALALRRFVTTYAVVRDLPVAVALRGFARVQICGDVGRARDLVRALIAQSVAFHAPGDVLVAACYSAAHAPLWEWLKWLPHALHPEKNDALGPARLMGRSAGALEKLLDDVLANRLRFNADHPYIDGPHILVVVDGGDTAGSEHLMTEGGIEGVTVLQIADARPRIMDDTVLTLDVGRTGELSTTTMDGTRIVGTADRVTISQAEGLARQLSPLRLSAKDIVDEPMTTVTDLIDLMEIGDPELFDPPTKWRTRPNRDRLRVAIGVTADGVPAELDLKESAQEGMGPHGLLVGATGSGKSELLRTLVLALAVRHSPEVLNLVLIDFKGGATFATLDRLPHTSATITNLEAELSLVDRMEAAINGELIRRQQLLRTAGNYASLRDYERARAAGAPLAPLPSLLIICDEFSELLTAKPEFIDMFVQIGRVGRSLGVHLLLASQRLEEGRLRGLDTHLSYRIGLRTFSAMESRVALGVADAADLPRSPGHGYLKYGTEPMTRFKAAYVSGVHQGRTLGGGRAPGRQVIPVARYVPDYVEPEAQPAPVAAPQPQDPDVLGDSLLDILVARMEGHGPAAHQVWLPPLDRPVSLDQCLPTLADDPRRGLTVSSADLHGRLQVPVAIVDKPLEQRRDLLWLNLAGAGGHVIAVGAPKSGRSTLLRTMICATALTHTPLEAQFYCLDFGGGALLTLRGLPHVGGAWSRLDVDQVRRTVAEVHLVMRAREQHFAAQAIDSMESYRDLRRAGRFPDDPYGDVFLVVDGWGTLRTEFEDLEAMVTDIATRGLTFGVHLVATATRWMDLRHTVRDLFGTKLELRLGDVVDSAFGRRVAANVPVDRPGRGLSPEGLHSLTILPRIDGSDEVGDLPAGIEGLIHAVRNAWRGQPAPAVRLLPDKIAFESLPQPANSGPTKWRVPIGIAESDLGPVHLDFGAEPHCIVFADTESGKTNFLRVIAKSIAERYTPDEACIIAVDYRRSLLGALSEDHLIGYASNSPTTEAVVTQVVTAMRERLPGAEISAEQLRARNWWQGPSLFLLVDDYDLVTAAPLNPLMPLLEYAMQARDIGLHIILTRRSGGAGRSLFETFLSRLREIGSPGIVMSGEREEGALIGTVRPMRLPPGRGFLVNRRDGSRLVQLAWLPPDDGA</sequence>
<dbReference type="NCBIfam" id="TIGR03924">
    <property type="entry name" value="T7SS_EccC_a"/>
    <property type="match status" value="1"/>
</dbReference>
<feature type="transmembrane region" description="Helical" evidence="10">
    <location>
        <begin position="65"/>
        <end position="87"/>
    </location>
</feature>
<evidence type="ECO:0000256" key="9">
    <source>
        <dbReference type="PROSITE-ProRule" id="PRU00289"/>
    </source>
</evidence>
<reference evidence="12" key="1">
    <citation type="submission" date="2021-01" db="EMBL/GenBank/DDBJ databases">
        <title>Whole genome shotgun sequence of Virgisporangium aurantiacum NBRC 16421.</title>
        <authorList>
            <person name="Komaki H."/>
            <person name="Tamura T."/>
        </authorList>
    </citation>
    <scope>NUCLEOTIDE SEQUENCE</scope>
    <source>
        <strain evidence="12">NBRC 16421</strain>
    </source>
</reference>
<dbReference type="InterPro" id="IPR003593">
    <property type="entry name" value="AAA+_ATPase"/>
</dbReference>
<dbReference type="NCBIfam" id="TIGR03925">
    <property type="entry name" value="T7SS_EccC_b"/>
    <property type="match status" value="1"/>
</dbReference>
<name>A0A8J3ZMU6_9ACTN</name>
<dbReference type="RefSeq" id="WP_204013328.1">
    <property type="nucleotide sequence ID" value="NZ_BOPG01000119.1"/>
</dbReference>
<dbReference type="InterPro" id="IPR002543">
    <property type="entry name" value="FtsK_dom"/>
</dbReference>
<dbReference type="PROSITE" id="PS50901">
    <property type="entry name" value="FTSK"/>
    <property type="match status" value="3"/>
</dbReference>
<dbReference type="GO" id="GO:0003677">
    <property type="term" value="F:DNA binding"/>
    <property type="evidence" value="ECO:0007669"/>
    <property type="project" value="InterPro"/>
</dbReference>
<dbReference type="InterPro" id="IPR050206">
    <property type="entry name" value="FtsK/SpoIIIE/SftA"/>
</dbReference>
<dbReference type="GO" id="GO:0005524">
    <property type="term" value="F:ATP binding"/>
    <property type="evidence" value="ECO:0007669"/>
    <property type="project" value="UniProtKB-UniRule"/>
</dbReference>
<feature type="binding site" evidence="9">
    <location>
        <begin position="832"/>
        <end position="839"/>
    </location>
    <ligand>
        <name>ATP</name>
        <dbReference type="ChEBI" id="CHEBI:30616"/>
    </ligand>
</feature>
<evidence type="ECO:0000313" key="13">
    <source>
        <dbReference type="Proteomes" id="UP000612585"/>
    </source>
</evidence>
<keyword evidence="2" id="KW-1003">Cell membrane</keyword>
<keyword evidence="3 10" id="KW-0812">Transmembrane</keyword>
<feature type="binding site" evidence="9">
    <location>
        <begin position="1120"/>
        <end position="1127"/>
    </location>
    <ligand>
        <name>ATP</name>
        <dbReference type="ChEBI" id="CHEBI:30616"/>
    </ligand>
</feature>
<keyword evidence="4" id="KW-0677">Repeat</keyword>
<keyword evidence="6 9" id="KW-0067">ATP-binding</keyword>
<dbReference type="PANTHER" id="PTHR22683">
    <property type="entry name" value="SPORULATION PROTEIN RELATED"/>
    <property type="match status" value="1"/>
</dbReference>
<evidence type="ECO:0000256" key="5">
    <source>
        <dbReference type="ARBA" id="ARBA00022741"/>
    </source>
</evidence>
<evidence type="ECO:0000256" key="2">
    <source>
        <dbReference type="ARBA" id="ARBA00022475"/>
    </source>
</evidence>
<feature type="transmembrane region" description="Helical" evidence="10">
    <location>
        <begin position="36"/>
        <end position="58"/>
    </location>
</feature>
<dbReference type="InterPro" id="IPR023836">
    <property type="entry name" value="EccCa-like_Actinobacteria"/>
</dbReference>
<dbReference type="PANTHER" id="PTHR22683:SF1">
    <property type="entry name" value="TYPE VII SECRETION SYSTEM PROTEIN ESSC"/>
    <property type="match status" value="1"/>
</dbReference>
<evidence type="ECO:0000259" key="11">
    <source>
        <dbReference type="PROSITE" id="PS50901"/>
    </source>
</evidence>
<keyword evidence="13" id="KW-1185">Reference proteome</keyword>
<keyword evidence="8 10" id="KW-0472">Membrane</keyword>